<keyword evidence="2" id="KW-1185">Reference proteome</keyword>
<dbReference type="EMBL" id="ML119654">
    <property type="protein sequence ID" value="RPA85385.1"/>
    <property type="molecule type" value="Genomic_DNA"/>
</dbReference>
<reference evidence="1 2" key="1">
    <citation type="journal article" date="2018" name="Nat. Ecol. Evol.">
        <title>Pezizomycetes genomes reveal the molecular basis of ectomycorrhizal truffle lifestyle.</title>
        <authorList>
            <person name="Murat C."/>
            <person name="Payen T."/>
            <person name="Noel B."/>
            <person name="Kuo A."/>
            <person name="Morin E."/>
            <person name="Chen J."/>
            <person name="Kohler A."/>
            <person name="Krizsan K."/>
            <person name="Balestrini R."/>
            <person name="Da Silva C."/>
            <person name="Montanini B."/>
            <person name="Hainaut M."/>
            <person name="Levati E."/>
            <person name="Barry K.W."/>
            <person name="Belfiori B."/>
            <person name="Cichocki N."/>
            <person name="Clum A."/>
            <person name="Dockter R.B."/>
            <person name="Fauchery L."/>
            <person name="Guy J."/>
            <person name="Iotti M."/>
            <person name="Le Tacon F."/>
            <person name="Lindquist E.A."/>
            <person name="Lipzen A."/>
            <person name="Malagnac F."/>
            <person name="Mello A."/>
            <person name="Molinier V."/>
            <person name="Miyauchi S."/>
            <person name="Poulain J."/>
            <person name="Riccioni C."/>
            <person name="Rubini A."/>
            <person name="Sitrit Y."/>
            <person name="Splivallo R."/>
            <person name="Traeger S."/>
            <person name="Wang M."/>
            <person name="Zifcakova L."/>
            <person name="Wipf D."/>
            <person name="Zambonelli A."/>
            <person name="Paolocci F."/>
            <person name="Nowrousian M."/>
            <person name="Ottonello S."/>
            <person name="Baldrian P."/>
            <person name="Spatafora J.W."/>
            <person name="Henrissat B."/>
            <person name="Nagy L.G."/>
            <person name="Aury J.M."/>
            <person name="Wincker P."/>
            <person name="Grigoriev I.V."/>
            <person name="Bonfante P."/>
            <person name="Martin F.M."/>
        </authorList>
    </citation>
    <scope>NUCLEOTIDE SEQUENCE [LARGE SCALE GENOMIC DNA]</scope>
    <source>
        <strain evidence="1 2">RN42</strain>
    </source>
</reference>
<proteinExistence type="predicted"/>
<evidence type="ECO:0000313" key="1">
    <source>
        <dbReference type="EMBL" id="RPA85385.1"/>
    </source>
</evidence>
<dbReference type="AlphaFoldDB" id="A0A3N4IGW0"/>
<dbReference type="Proteomes" id="UP000275078">
    <property type="component" value="Unassembled WGS sequence"/>
</dbReference>
<evidence type="ECO:0000313" key="2">
    <source>
        <dbReference type="Proteomes" id="UP000275078"/>
    </source>
</evidence>
<name>A0A3N4IGW0_ASCIM</name>
<sequence length="145" mass="15552">MTTYERVPMLVGVLVVHTLHLFAGIAVATILNVPAVQSGLDPAYPSTSSVLHHFKGYDNSCAVGCAVHPSGRREIQSLSRGRGGFEFSTRTYITQLVISQSCYTSTGSDVIPQTEGTERKGTSGPSHLFLVTSQTDYLPGYFVPG</sequence>
<protein>
    <submittedName>
        <fullName evidence="1">Uncharacterized protein</fullName>
    </submittedName>
</protein>
<organism evidence="1 2">
    <name type="scientific">Ascobolus immersus RN42</name>
    <dbReference type="NCBI Taxonomy" id="1160509"/>
    <lineage>
        <taxon>Eukaryota</taxon>
        <taxon>Fungi</taxon>
        <taxon>Dikarya</taxon>
        <taxon>Ascomycota</taxon>
        <taxon>Pezizomycotina</taxon>
        <taxon>Pezizomycetes</taxon>
        <taxon>Pezizales</taxon>
        <taxon>Ascobolaceae</taxon>
        <taxon>Ascobolus</taxon>
    </lineage>
</organism>
<accession>A0A3N4IGW0</accession>
<gene>
    <name evidence="1" type="ORF">BJ508DRAFT_7935</name>
</gene>